<geneLocation type="plasmid" evidence="2 3">
    <name>pHsw1</name>
</geneLocation>
<evidence type="ECO:0000313" key="2">
    <source>
        <dbReference type="EMBL" id="AHJ95413.1"/>
    </source>
</evidence>
<dbReference type="Proteomes" id="UP000019423">
    <property type="component" value="Plasmid pHsw1"/>
</dbReference>
<dbReference type="AlphaFoldDB" id="W8ESB0"/>
<evidence type="ECO:0000259" key="1">
    <source>
        <dbReference type="Pfam" id="PF18962"/>
    </source>
</evidence>
<protein>
    <recommendedName>
        <fullName evidence="1">Secretion system C-terminal sorting domain-containing protein</fullName>
    </recommendedName>
</protein>
<feature type="domain" description="Secretion system C-terminal sorting" evidence="1">
    <location>
        <begin position="284"/>
        <end position="351"/>
    </location>
</feature>
<dbReference type="eggNOG" id="COG4733">
    <property type="taxonomic scope" value="Bacteria"/>
</dbReference>
<dbReference type="Gene3D" id="3.20.20.140">
    <property type="entry name" value="Metal-dependent hydrolases"/>
    <property type="match status" value="1"/>
</dbReference>
<reference evidence="2 3" key="1">
    <citation type="submission" date="2014-01" db="EMBL/GenBank/DDBJ databases">
        <title>Complete sequence of plasmid1 of ionizing-radiation resistance bacterium Hymenobacter swuensis DY53.</title>
        <authorList>
            <person name="Jung J.-H."/>
            <person name="Jeong S.-W."/>
            <person name="Joe M.-H."/>
            <person name="Cho y.-j."/>
            <person name="Kim M.-K."/>
            <person name="Lim S.-Y."/>
        </authorList>
    </citation>
    <scope>NUCLEOTIDE SEQUENCE [LARGE SCALE GENOMIC DNA]</scope>
    <source>
        <strain evidence="2 3">DY53</strain>
        <plasmid evidence="2 3">pHsw1</plasmid>
    </source>
</reference>
<dbReference type="HOGENOM" id="CLU_735239_0_0_10"/>
<dbReference type="Pfam" id="PF18962">
    <property type="entry name" value="Por_Secre_tail"/>
    <property type="match status" value="1"/>
</dbReference>
<gene>
    <name evidence="2" type="ORF">Hsw_PA0080</name>
</gene>
<evidence type="ECO:0000313" key="3">
    <source>
        <dbReference type="Proteomes" id="UP000019423"/>
    </source>
</evidence>
<dbReference type="EMBL" id="CP007144">
    <property type="protein sequence ID" value="AHJ95413.1"/>
    <property type="molecule type" value="Genomic_DNA"/>
</dbReference>
<dbReference type="RefSeq" id="WP_155832736.1">
    <property type="nucleotide sequence ID" value="NZ_CP007144.1"/>
</dbReference>
<keyword evidence="2" id="KW-0614">Plasmid</keyword>
<keyword evidence="3" id="KW-1185">Reference proteome</keyword>
<dbReference type="PATRIC" id="fig|1227739.3.peg.111"/>
<proteinExistence type="predicted"/>
<sequence>MALYGMEWGVISGGGHVLVYGVNELLGWETGNYDVYVPRSDYQALFRQINKCPGAFAPLAHPSSGDYNNLTTAAFNARADSAVVGTVLRSGPATSTNTAYSNPSTSSYESTYTTLLAKGYHVGISYDHHNTTFNRTTDGRLVVVAPSLIKTDLLAALRQRSFYASDDWNAEVTFSLNGQPMGGIFTGGTVPALTLSLNDLDGEAIRSITLLKGTPGSGQAAQAVATVTGLTALSYSDAALTVGGNYYAVIIQQDGDRIVTSPIWYTLTTATPTKASQPELALELFPNPAQQAATLSYYLPAAATVSVQVVDMLGRPVAEITSVQRQAAGPHTQALPTSQLPEGVYWESIKKCGAVQFCSQSSKLYTQCLKRGTKQL</sequence>
<name>W8ESB0_9BACT</name>
<dbReference type="OrthoDB" id="355609at2"/>
<dbReference type="NCBIfam" id="TIGR04183">
    <property type="entry name" value="Por_Secre_tail"/>
    <property type="match status" value="1"/>
</dbReference>
<organism evidence="2 3">
    <name type="scientific">Hymenobacter swuensis DY53</name>
    <dbReference type="NCBI Taxonomy" id="1227739"/>
    <lineage>
        <taxon>Bacteria</taxon>
        <taxon>Pseudomonadati</taxon>
        <taxon>Bacteroidota</taxon>
        <taxon>Cytophagia</taxon>
        <taxon>Cytophagales</taxon>
        <taxon>Hymenobacteraceae</taxon>
        <taxon>Hymenobacter</taxon>
    </lineage>
</organism>
<dbReference type="KEGG" id="hsw:Hsw_PA0080"/>
<accession>W8ESB0</accession>
<dbReference type="InterPro" id="IPR026444">
    <property type="entry name" value="Secre_tail"/>
</dbReference>